<dbReference type="RefSeq" id="WP_135657117.1">
    <property type="nucleotide sequence ID" value="NZ_JAJUFJ010000001.1"/>
</dbReference>
<dbReference type="Pfam" id="PF02367">
    <property type="entry name" value="TsaE"/>
    <property type="match status" value="1"/>
</dbReference>
<keyword evidence="8" id="KW-0067">ATP-binding</keyword>
<evidence type="ECO:0000256" key="8">
    <source>
        <dbReference type="ARBA" id="ARBA00022840"/>
    </source>
</evidence>
<name>A0A4Z0YFG6_9FIRM</name>
<evidence type="ECO:0000256" key="4">
    <source>
        <dbReference type="ARBA" id="ARBA00022490"/>
    </source>
</evidence>
<reference evidence="11 12" key="1">
    <citation type="submission" date="2019-04" db="EMBL/GenBank/DDBJ databases">
        <authorList>
            <person name="Poehlein A."/>
            <person name="Bengelsdorf F.R."/>
            <person name="Duerre P."/>
            <person name="Daniel R."/>
        </authorList>
    </citation>
    <scope>NUCLEOTIDE SEQUENCE [LARGE SCALE GENOMIC DNA]</scope>
    <source>
        <strain evidence="11 12">BS-1</strain>
    </source>
</reference>
<keyword evidence="4" id="KW-0963">Cytoplasm</keyword>
<evidence type="ECO:0000256" key="5">
    <source>
        <dbReference type="ARBA" id="ARBA00022694"/>
    </source>
</evidence>
<dbReference type="EMBL" id="SRMQ01000001">
    <property type="protein sequence ID" value="TGJ77971.1"/>
    <property type="molecule type" value="Genomic_DNA"/>
</dbReference>
<dbReference type="OrthoDB" id="9815896at2"/>
<evidence type="ECO:0000313" key="11">
    <source>
        <dbReference type="EMBL" id="TGJ77971.1"/>
    </source>
</evidence>
<dbReference type="Proteomes" id="UP000297714">
    <property type="component" value="Unassembled WGS sequence"/>
</dbReference>
<keyword evidence="12" id="KW-1185">Reference proteome</keyword>
<dbReference type="Gene3D" id="3.40.50.300">
    <property type="entry name" value="P-loop containing nucleotide triphosphate hydrolases"/>
    <property type="match status" value="1"/>
</dbReference>
<evidence type="ECO:0000256" key="10">
    <source>
        <dbReference type="ARBA" id="ARBA00032441"/>
    </source>
</evidence>
<keyword evidence="7" id="KW-0547">Nucleotide-binding</keyword>
<dbReference type="GO" id="GO:0046872">
    <property type="term" value="F:metal ion binding"/>
    <property type="evidence" value="ECO:0007669"/>
    <property type="project" value="UniProtKB-KW"/>
</dbReference>
<evidence type="ECO:0000313" key="12">
    <source>
        <dbReference type="Proteomes" id="UP000297714"/>
    </source>
</evidence>
<keyword evidence="6" id="KW-0479">Metal-binding</keyword>
<dbReference type="NCBIfam" id="TIGR00150">
    <property type="entry name" value="T6A_YjeE"/>
    <property type="match status" value="1"/>
</dbReference>
<dbReference type="InterPro" id="IPR003442">
    <property type="entry name" value="T6A_TsaE"/>
</dbReference>
<dbReference type="SUPFAM" id="SSF52540">
    <property type="entry name" value="P-loop containing nucleoside triphosphate hydrolases"/>
    <property type="match status" value="1"/>
</dbReference>
<evidence type="ECO:0000256" key="1">
    <source>
        <dbReference type="ARBA" id="ARBA00004496"/>
    </source>
</evidence>
<evidence type="ECO:0000256" key="6">
    <source>
        <dbReference type="ARBA" id="ARBA00022723"/>
    </source>
</evidence>
<protein>
    <recommendedName>
        <fullName evidence="3">tRNA threonylcarbamoyladenosine biosynthesis protein TsaE</fullName>
    </recommendedName>
    <alternativeName>
        <fullName evidence="10">t(6)A37 threonylcarbamoyladenosine biosynthesis protein TsaE</fullName>
    </alternativeName>
</protein>
<keyword evidence="9" id="KW-0460">Magnesium</keyword>
<evidence type="ECO:0000256" key="3">
    <source>
        <dbReference type="ARBA" id="ARBA00019010"/>
    </source>
</evidence>
<dbReference type="AlphaFoldDB" id="A0A4Z0YFG6"/>
<dbReference type="GO" id="GO:0005524">
    <property type="term" value="F:ATP binding"/>
    <property type="evidence" value="ECO:0007669"/>
    <property type="project" value="UniProtKB-KW"/>
</dbReference>
<accession>A0A4Z0YFG6</accession>
<comment type="similarity">
    <text evidence="2">Belongs to the TsaE family.</text>
</comment>
<evidence type="ECO:0000256" key="2">
    <source>
        <dbReference type="ARBA" id="ARBA00007599"/>
    </source>
</evidence>
<dbReference type="PANTHER" id="PTHR33540:SF2">
    <property type="entry name" value="TRNA THREONYLCARBAMOYLADENOSINE BIOSYNTHESIS PROTEIN TSAE"/>
    <property type="match status" value="1"/>
</dbReference>
<dbReference type="GO" id="GO:0002949">
    <property type="term" value="P:tRNA threonylcarbamoyladenosine modification"/>
    <property type="evidence" value="ECO:0007669"/>
    <property type="project" value="InterPro"/>
</dbReference>
<organism evidence="11 12">
    <name type="scientific">Caproiciproducens galactitolivorans</name>
    <dbReference type="NCBI Taxonomy" id="642589"/>
    <lineage>
        <taxon>Bacteria</taxon>
        <taxon>Bacillati</taxon>
        <taxon>Bacillota</taxon>
        <taxon>Clostridia</taxon>
        <taxon>Eubacteriales</taxon>
        <taxon>Acutalibacteraceae</taxon>
        <taxon>Caproiciproducens</taxon>
    </lineage>
</organism>
<evidence type="ECO:0000256" key="7">
    <source>
        <dbReference type="ARBA" id="ARBA00022741"/>
    </source>
</evidence>
<gene>
    <name evidence="11" type="primary">tsaE</name>
    <name evidence="11" type="ORF">CAGA_03810</name>
</gene>
<sequence>MRDIMTSSLAETEALGVKIAEKLSGGEVIALFGGMGMGKTAFTRGLARGLGISEGVSSPTFALVHEYHGRLDVYHFDMFRVSGWDDLYSTGFFDYLESGGVLVIEWSENIEAALPQDAIRIEIRQGEGENERIFHIEGMEL</sequence>
<dbReference type="GO" id="GO:0005737">
    <property type="term" value="C:cytoplasm"/>
    <property type="evidence" value="ECO:0007669"/>
    <property type="project" value="UniProtKB-SubCell"/>
</dbReference>
<comment type="subcellular location">
    <subcellularLocation>
        <location evidence="1">Cytoplasm</location>
    </subcellularLocation>
</comment>
<keyword evidence="5" id="KW-0819">tRNA processing</keyword>
<comment type="caution">
    <text evidence="11">The sequence shown here is derived from an EMBL/GenBank/DDBJ whole genome shotgun (WGS) entry which is preliminary data.</text>
</comment>
<proteinExistence type="inferred from homology"/>
<dbReference type="PANTHER" id="PTHR33540">
    <property type="entry name" value="TRNA THREONYLCARBAMOYLADENOSINE BIOSYNTHESIS PROTEIN TSAE"/>
    <property type="match status" value="1"/>
</dbReference>
<dbReference type="InterPro" id="IPR027417">
    <property type="entry name" value="P-loop_NTPase"/>
</dbReference>
<evidence type="ECO:0000256" key="9">
    <source>
        <dbReference type="ARBA" id="ARBA00022842"/>
    </source>
</evidence>